<proteinExistence type="predicted"/>
<organism evidence="1 2">
    <name type="scientific">Schizopora paradoxa</name>
    <dbReference type="NCBI Taxonomy" id="27342"/>
    <lineage>
        <taxon>Eukaryota</taxon>
        <taxon>Fungi</taxon>
        <taxon>Dikarya</taxon>
        <taxon>Basidiomycota</taxon>
        <taxon>Agaricomycotina</taxon>
        <taxon>Agaricomycetes</taxon>
        <taxon>Hymenochaetales</taxon>
        <taxon>Schizoporaceae</taxon>
        <taxon>Schizopora</taxon>
    </lineage>
</organism>
<dbReference type="SUPFAM" id="SSF81383">
    <property type="entry name" value="F-box domain"/>
    <property type="match status" value="1"/>
</dbReference>
<evidence type="ECO:0000313" key="1">
    <source>
        <dbReference type="EMBL" id="KLO09629.1"/>
    </source>
</evidence>
<dbReference type="InParanoid" id="A0A0H2RCX3"/>
<dbReference type="Gene3D" id="1.20.1280.50">
    <property type="match status" value="1"/>
</dbReference>
<dbReference type="InterPro" id="IPR036047">
    <property type="entry name" value="F-box-like_dom_sf"/>
</dbReference>
<dbReference type="OrthoDB" id="3217549at2759"/>
<protein>
    <submittedName>
        <fullName evidence="1">Uncharacterized protein</fullName>
    </submittedName>
</protein>
<reference evidence="1 2" key="1">
    <citation type="submission" date="2015-04" db="EMBL/GenBank/DDBJ databases">
        <title>Complete genome sequence of Schizopora paradoxa KUC8140, a cosmopolitan wood degrader in East Asia.</title>
        <authorList>
            <consortium name="DOE Joint Genome Institute"/>
            <person name="Min B."/>
            <person name="Park H."/>
            <person name="Jang Y."/>
            <person name="Kim J.-J."/>
            <person name="Kim K.H."/>
            <person name="Pangilinan J."/>
            <person name="Lipzen A."/>
            <person name="Riley R."/>
            <person name="Grigoriev I.V."/>
            <person name="Spatafora J.W."/>
            <person name="Choi I.-G."/>
        </authorList>
    </citation>
    <scope>NUCLEOTIDE SEQUENCE [LARGE SCALE GENOMIC DNA]</scope>
    <source>
        <strain evidence="1 2">KUC8140</strain>
    </source>
</reference>
<accession>A0A0H2RCX3</accession>
<dbReference type="AlphaFoldDB" id="A0A0H2RCX3"/>
<evidence type="ECO:0000313" key="2">
    <source>
        <dbReference type="Proteomes" id="UP000053477"/>
    </source>
</evidence>
<dbReference type="EMBL" id="KQ086050">
    <property type="protein sequence ID" value="KLO09629.1"/>
    <property type="molecule type" value="Genomic_DNA"/>
</dbReference>
<name>A0A0H2RCX3_9AGAM</name>
<keyword evidence="2" id="KW-1185">Reference proteome</keyword>
<sequence>MSEKTEIPEETIQDNASKLHAAEEIKSIVVNHLLGQGGLQLSKELQREEDEFNAVTYGALLEAGIDRDTDDGAGFSLVSRARRHLSRLELLEGILAEVSSNLKEKIESARQQVDRMGSVCGLASLPPDILVQIFSITINSSSRKVPRSRHSVRLSHVCRHFWHIITTNPLFWNEISATPYAPEIGLINASLQRSKDCPLDIHLNTYTYPVIVRTHDVPPDAQHVFPNGIPELIEGISSDQSLSALIPHTHRWRSLLLNFVNANSSPGTHTDFSCIVDPTFPMLKTLVAHRNYFCGVYQHRFPVDNHFNREMGFMSSWITPALQTLRVRECYPHSLSESSLASITKFDVTLTSFDDMISLFPTLPKMKSVKEFCVDTSHMDFYGGAAYDAELLELENVDLGSVMSFTFRLKHEQMTRDKEDKIRYFQIILSKLGCPNTTHLTFEAWRSDYPKDILSLHQFLSFVPSRFSKVIDYKVSIRKRDAIYRGGSDVLKSTSLPIHFPPNLHHFTFICDTPILFSGAEDAYEMPPSFSKLRTLTLALAPSLDSDSRSAIVWVRWIVEQCQLHSGSEPTFEQIQLLKCAEKNRSCGYELEKIIPRDEVVAWCRSEMQRQDDKLNSRGSKNGIHISSQWALHLYD</sequence>
<gene>
    <name evidence="1" type="ORF">SCHPADRAFT_1000140</name>
</gene>
<dbReference type="Proteomes" id="UP000053477">
    <property type="component" value="Unassembled WGS sequence"/>
</dbReference>